<reference evidence="3 4" key="1">
    <citation type="journal article" date="2016" name="Front. Microbiol.">
        <title>Fuerstia marisgermanicae gen. nov., sp. nov., an Unusual Member of the Phylum Planctomycetes from the German Wadden Sea.</title>
        <authorList>
            <person name="Kohn T."/>
            <person name="Heuer A."/>
            <person name="Jogler M."/>
            <person name="Vollmers J."/>
            <person name="Boedeker C."/>
            <person name="Bunk B."/>
            <person name="Rast P."/>
            <person name="Borchert D."/>
            <person name="Glockner I."/>
            <person name="Freese H.M."/>
            <person name="Klenk H.P."/>
            <person name="Overmann J."/>
            <person name="Kaster A.K."/>
            <person name="Rohde M."/>
            <person name="Wiegand S."/>
            <person name="Jogler C."/>
        </authorList>
    </citation>
    <scope>NUCLEOTIDE SEQUENCE [LARGE SCALE GENOMIC DNA]</scope>
    <source>
        <strain evidence="3 4">NH11</strain>
    </source>
</reference>
<accession>A0A1P8W9X2</accession>
<dbReference type="InterPro" id="IPR036237">
    <property type="entry name" value="Xyl_isomerase-like_sf"/>
</dbReference>
<organism evidence="3 4">
    <name type="scientific">Fuerstiella marisgermanici</name>
    <dbReference type="NCBI Taxonomy" id="1891926"/>
    <lineage>
        <taxon>Bacteria</taxon>
        <taxon>Pseudomonadati</taxon>
        <taxon>Planctomycetota</taxon>
        <taxon>Planctomycetia</taxon>
        <taxon>Planctomycetales</taxon>
        <taxon>Planctomycetaceae</taxon>
        <taxon>Fuerstiella</taxon>
    </lineage>
</organism>
<evidence type="ECO:0000313" key="4">
    <source>
        <dbReference type="Proteomes" id="UP000187735"/>
    </source>
</evidence>
<dbReference type="EMBL" id="CP017641">
    <property type="protein sequence ID" value="APZ90846.1"/>
    <property type="molecule type" value="Genomic_DNA"/>
</dbReference>
<dbReference type="Proteomes" id="UP000187735">
    <property type="component" value="Chromosome"/>
</dbReference>
<evidence type="ECO:0000259" key="2">
    <source>
        <dbReference type="Pfam" id="PF01261"/>
    </source>
</evidence>
<dbReference type="SUPFAM" id="SSF51658">
    <property type="entry name" value="Xylose isomerase-like"/>
    <property type="match status" value="1"/>
</dbReference>
<dbReference type="PANTHER" id="PTHR43489">
    <property type="entry name" value="ISOMERASE"/>
    <property type="match status" value="1"/>
</dbReference>
<name>A0A1P8W9X2_9PLAN</name>
<protein>
    <submittedName>
        <fullName evidence="3">D-tagatose 3-epimerase</fullName>
        <ecNumber evidence="3">5.3.1.-</ecNumber>
    </submittedName>
</protein>
<dbReference type="AlphaFoldDB" id="A0A1P8W9X2"/>
<dbReference type="STRING" id="1891926.Fuma_00430"/>
<sequence length="272" mass="29314">MIKSAVTISIVEEARKGPFVFHDDVPAACEKAAELGFDAVELFAPSADAITAQPLDELLQQHKLNLAAVGTGAGMVKHGLHLCDADSGRREQARDFIRGIIDAGAPFKAPAIIGSMQGRWDDMTDKETALGYLRDSLNELGAHAASLGVPLIYEPLNRYETNLATTMKEGVELLAPLTTDNVKLLADLFHMNIEEANIADGLRDGGKHIGHVHFVDSNRQAAGRGHMDYAPIAKALADIGYDGYCCAEAFPIPDSVETARQTIETFKAVFRS</sequence>
<dbReference type="RefSeq" id="WP_077022684.1">
    <property type="nucleotide sequence ID" value="NZ_CP017641.1"/>
</dbReference>
<gene>
    <name evidence="3" type="ORF">Fuma_00430</name>
</gene>
<dbReference type="OrthoDB" id="9814946at2"/>
<dbReference type="GO" id="GO:0016853">
    <property type="term" value="F:isomerase activity"/>
    <property type="evidence" value="ECO:0007669"/>
    <property type="project" value="UniProtKB-KW"/>
</dbReference>
<dbReference type="InterPro" id="IPR050417">
    <property type="entry name" value="Sugar_Epim/Isomerase"/>
</dbReference>
<evidence type="ECO:0000256" key="1">
    <source>
        <dbReference type="ARBA" id="ARBA00023235"/>
    </source>
</evidence>
<dbReference type="Pfam" id="PF01261">
    <property type="entry name" value="AP_endonuc_2"/>
    <property type="match status" value="1"/>
</dbReference>
<dbReference type="EC" id="5.3.1.-" evidence="3"/>
<dbReference type="KEGG" id="fmr:Fuma_00430"/>
<dbReference type="Gene3D" id="3.20.20.150">
    <property type="entry name" value="Divalent-metal-dependent TIM barrel enzymes"/>
    <property type="match status" value="1"/>
</dbReference>
<keyword evidence="4" id="KW-1185">Reference proteome</keyword>
<dbReference type="PANTHER" id="PTHR43489:SF7">
    <property type="entry name" value="3-DEHYDRO-D-GULOSIDE 4-EPIMERASE-RELATED"/>
    <property type="match status" value="1"/>
</dbReference>
<evidence type="ECO:0000313" key="3">
    <source>
        <dbReference type="EMBL" id="APZ90846.1"/>
    </source>
</evidence>
<feature type="domain" description="Xylose isomerase-like TIM barrel" evidence="2">
    <location>
        <begin position="30"/>
        <end position="265"/>
    </location>
</feature>
<keyword evidence="1 3" id="KW-0413">Isomerase</keyword>
<proteinExistence type="predicted"/>
<dbReference type="InterPro" id="IPR013022">
    <property type="entry name" value="Xyl_isomerase-like_TIM-brl"/>
</dbReference>